<sequence length="278" mass="31330">MHESYKRSIHFSLKLPPDESACGPNPDESQPVVAFVIEKLETEKSAMNTSNLPKLSLPWTSAQFHECSANEPISMTSQAVTLQCPAAYSGRWLAIRSRTQLQVCLVSVYIENAFDECFETKSTTTEQQYSGTVFRYVRHTPQEACRSACMQASECEATIFTKQRSSGICQLITGFRLHPDREQLTQSGSLENMLDCPAEKCIIEMNYCHGGNLQELENKPVMTNQTDAGVRVSNAQFEQEWLVRKPKRPGSNQQAELVYVLSVFFDGRLECDEWDCGT</sequence>
<organism evidence="3">
    <name type="scientific">Echinostoma caproni</name>
    <dbReference type="NCBI Taxonomy" id="27848"/>
    <lineage>
        <taxon>Eukaryota</taxon>
        <taxon>Metazoa</taxon>
        <taxon>Spiralia</taxon>
        <taxon>Lophotrochozoa</taxon>
        <taxon>Platyhelminthes</taxon>
        <taxon>Trematoda</taxon>
        <taxon>Digenea</taxon>
        <taxon>Plagiorchiida</taxon>
        <taxon>Echinostomata</taxon>
        <taxon>Echinostomatoidea</taxon>
        <taxon>Echinostomatidae</taxon>
        <taxon>Echinostoma</taxon>
    </lineage>
</organism>
<dbReference type="EMBL" id="UZAN01045938">
    <property type="protein sequence ID" value="VDP83460.1"/>
    <property type="molecule type" value="Genomic_DNA"/>
</dbReference>
<dbReference type="Proteomes" id="UP000272942">
    <property type="component" value="Unassembled WGS sequence"/>
</dbReference>
<evidence type="ECO:0000313" key="2">
    <source>
        <dbReference type="Proteomes" id="UP000272942"/>
    </source>
</evidence>
<dbReference type="AlphaFoldDB" id="A0A183AN73"/>
<dbReference type="OrthoDB" id="6240164at2759"/>
<accession>A0A183AN73</accession>
<protein>
    <submittedName>
        <fullName evidence="3">Apple domain-containing protein</fullName>
    </submittedName>
</protein>
<proteinExistence type="predicted"/>
<name>A0A183AN73_9TREM</name>
<reference evidence="1 2" key="2">
    <citation type="submission" date="2018-11" db="EMBL/GenBank/DDBJ databases">
        <authorList>
            <consortium name="Pathogen Informatics"/>
        </authorList>
    </citation>
    <scope>NUCLEOTIDE SEQUENCE [LARGE SCALE GENOMIC DNA]</scope>
    <source>
        <strain evidence="1 2">Egypt</strain>
    </source>
</reference>
<gene>
    <name evidence="1" type="ORF">ECPE_LOCUS8408</name>
</gene>
<evidence type="ECO:0000313" key="1">
    <source>
        <dbReference type="EMBL" id="VDP83460.1"/>
    </source>
</evidence>
<evidence type="ECO:0000313" key="3">
    <source>
        <dbReference type="WBParaSite" id="ECPE_0000843401-mRNA-1"/>
    </source>
</evidence>
<reference evidence="3" key="1">
    <citation type="submission" date="2016-06" db="UniProtKB">
        <authorList>
            <consortium name="WormBaseParasite"/>
        </authorList>
    </citation>
    <scope>IDENTIFICATION</scope>
</reference>
<keyword evidence="2" id="KW-1185">Reference proteome</keyword>
<dbReference type="WBParaSite" id="ECPE_0000843401-mRNA-1">
    <property type="protein sequence ID" value="ECPE_0000843401-mRNA-1"/>
    <property type="gene ID" value="ECPE_0000843401"/>
</dbReference>